<name>A0A0C2XPN2_AMAMK</name>
<comment type="catalytic activity">
    <reaction evidence="9 10">
        <text>L-cysteinyl-[protein] + hexadecanoyl-CoA = S-hexadecanoyl-L-cysteinyl-[protein] + CoA</text>
        <dbReference type="Rhea" id="RHEA:36683"/>
        <dbReference type="Rhea" id="RHEA-COMP:10131"/>
        <dbReference type="Rhea" id="RHEA-COMP:11032"/>
        <dbReference type="ChEBI" id="CHEBI:29950"/>
        <dbReference type="ChEBI" id="CHEBI:57287"/>
        <dbReference type="ChEBI" id="CHEBI:57379"/>
        <dbReference type="ChEBI" id="CHEBI:74151"/>
        <dbReference type="EC" id="2.3.1.225"/>
    </reaction>
</comment>
<dbReference type="InterPro" id="IPR039859">
    <property type="entry name" value="PFA4/ZDH16/20/ERF2-like"/>
</dbReference>
<dbReference type="AlphaFoldDB" id="A0A0C2XPN2"/>
<accession>A0A0C2XPN2</accession>
<keyword evidence="3 10" id="KW-0812">Transmembrane</keyword>
<dbReference type="EC" id="2.3.1.225" evidence="10"/>
<dbReference type="InParanoid" id="A0A0C2XPN2"/>
<feature type="region of interest" description="Disordered" evidence="11">
    <location>
        <begin position="338"/>
        <end position="375"/>
    </location>
</feature>
<evidence type="ECO:0000256" key="8">
    <source>
        <dbReference type="ARBA" id="ARBA00023315"/>
    </source>
</evidence>
<comment type="domain">
    <text evidence="10">The DHHC domain is required for palmitoyltransferase activity.</text>
</comment>
<organism evidence="13 14">
    <name type="scientific">Amanita muscaria (strain Koide BX008)</name>
    <dbReference type="NCBI Taxonomy" id="946122"/>
    <lineage>
        <taxon>Eukaryota</taxon>
        <taxon>Fungi</taxon>
        <taxon>Dikarya</taxon>
        <taxon>Basidiomycota</taxon>
        <taxon>Agaricomycotina</taxon>
        <taxon>Agaricomycetes</taxon>
        <taxon>Agaricomycetidae</taxon>
        <taxon>Agaricales</taxon>
        <taxon>Pluteineae</taxon>
        <taxon>Amanitaceae</taxon>
        <taxon>Amanita</taxon>
    </lineage>
</organism>
<dbReference type="STRING" id="946122.A0A0C2XPN2"/>
<comment type="caution">
    <text evidence="10">Lacks conserved residue(s) required for the propagation of feature annotation.</text>
</comment>
<dbReference type="HOGENOM" id="CLU_027721_9_0_1"/>
<comment type="subcellular location">
    <subcellularLocation>
        <location evidence="1">Membrane</location>
        <topology evidence="1">Multi-pass membrane protein</topology>
    </subcellularLocation>
</comment>
<dbReference type="GO" id="GO:0019706">
    <property type="term" value="F:protein-cysteine S-palmitoyltransferase activity"/>
    <property type="evidence" value="ECO:0007669"/>
    <property type="project" value="UniProtKB-EC"/>
</dbReference>
<feature type="compositionally biased region" description="Basic and acidic residues" evidence="11">
    <location>
        <begin position="306"/>
        <end position="315"/>
    </location>
</feature>
<reference evidence="13 14" key="1">
    <citation type="submission" date="2014-04" db="EMBL/GenBank/DDBJ databases">
        <title>Evolutionary Origins and Diversification of the Mycorrhizal Mutualists.</title>
        <authorList>
            <consortium name="DOE Joint Genome Institute"/>
            <consortium name="Mycorrhizal Genomics Consortium"/>
            <person name="Kohler A."/>
            <person name="Kuo A."/>
            <person name="Nagy L.G."/>
            <person name="Floudas D."/>
            <person name="Copeland A."/>
            <person name="Barry K.W."/>
            <person name="Cichocki N."/>
            <person name="Veneault-Fourrey C."/>
            <person name="LaButti K."/>
            <person name="Lindquist E.A."/>
            <person name="Lipzen A."/>
            <person name="Lundell T."/>
            <person name="Morin E."/>
            <person name="Murat C."/>
            <person name="Riley R."/>
            <person name="Ohm R."/>
            <person name="Sun H."/>
            <person name="Tunlid A."/>
            <person name="Henrissat B."/>
            <person name="Grigoriev I.V."/>
            <person name="Hibbett D.S."/>
            <person name="Martin F."/>
        </authorList>
    </citation>
    <scope>NUCLEOTIDE SEQUENCE [LARGE SCALE GENOMIC DNA]</scope>
    <source>
        <strain evidence="13 14">Koide BX008</strain>
    </source>
</reference>
<dbReference type="Pfam" id="PF01529">
    <property type="entry name" value="DHHC"/>
    <property type="match status" value="1"/>
</dbReference>
<sequence length="375" mass="43392">MLLWNYILCIRTDPGHVPDNWAPDTHAEGYEVKKLTGKPRYCRMCEKPKPPRAHHCRSCKRCVLRMDHHCPWINNCVGHFNYGHFIRFLFYVDLACSYHLAMISTRLYKSLTPQSWHEMPSHIELVFLVLNYVACVPVLMLVGGFSLYHFYLLGGNCTTIEGWEKDKVATMVRRGKIRAIKFPYNLGFRRNIEAVLGPNIWLWCCPTRTPGTGLKYQLADGDDAEMPWPPQDPDLNTQNKLMLPDSPWTYDNESVNPLLQPSNSQLREAAVRRRRSRQQGVSAVAPYHPDYKGEEDGYSSSTSFDEQPRIRRGSEGYEVRPVNREEMLQQYVHVLDEEPGKYIRYIPEPDTDSESEDGLPFSQYPTDTPNSTQSR</sequence>
<evidence type="ECO:0000313" key="14">
    <source>
        <dbReference type="Proteomes" id="UP000054549"/>
    </source>
</evidence>
<evidence type="ECO:0000256" key="2">
    <source>
        <dbReference type="ARBA" id="ARBA00022679"/>
    </source>
</evidence>
<dbReference type="EMBL" id="KN818222">
    <property type="protein sequence ID" value="KIL71551.1"/>
    <property type="molecule type" value="Genomic_DNA"/>
</dbReference>
<evidence type="ECO:0000256" key="7">
    <source>
        <dbReference type="ARBA" id="ARBA00023288"/>
    </source>
</evidence>
<gene>
    <name evidence="13" type="ORF">M378DRAFT_19864</name>
</gene>
<evidence type="ECO:0000256" key="10">
    <source>
        <dbReference type="RuleBase" id="RU079119"/>
    </source>
</evidence>
<keyword evidence="7" id="KW-0449">Lipoprotein</keyword>
<dbReference type="PROSITE" id="PS50216">
    <property type="entry name" value="DHHC"/>
    <property type="match status" value="1"/>
</dbReference>
<evidence type="ECO:0000256" key="6">
    <source>
        <dbReference type="ARBA" id="ARBA00023139"/>
    </source>
</evidence>
<evidence type="ECO:0000256" key="5">
    <source>
        <dbReference type="ARBA" id="ARBA00023136"/>
    </source>
</evidence>
<dbReference type="FunCoup" id="A0A0C2XPN2">
    <property type="interactions" value="167"/>
</dbReference>
<feature type="domain" description="Palmitoyltransferase DHHC" evidence="12">
    <location>
        <begin position="37"/>
        <end position="165"/>
    </location>
</feature>
<keyword evidence="4 10" id="KW-1133">Transmembrane helix</keyword>
<keyword evidence="5 10" id="KW-0472">Membrane</keyword>
<evidence type="ECO:0000259" key="12">
    <source>
        <dbReference type="Pfam" id="PF01529"/>
    </source>
</evidence>
<keyword evidence="6" id="KW-0564">Palmitate</keyword>
<comment type="similarity">
    <text evidence="10">Belongs to the DHHC palmitoyltransferase family.</text>
</comment>
<evidence type="ECO:0000256" key="3">
    <source>
        <dbReference type="ARBA" id="ARBA00022692"/>
    </source>
</evidence>
<evidence type="ECO:0000256" key="1">
    <source>
        <dbReference type="ARBA" id="ARBA00004141"/>
    </source>
</evidence>
<keyword evidence="14" id="KW-1185">Reference proteome</keyword>
<evidence type="ECO:0000256" key="9">
    <source>
        <dbReference type="ARBA" id="ARBA00048048"/>
    </source>
</evidence>
<proteinExistence type="inferred from homology"/>
<feature type="transmembrane region" description="Helical" evidence="10">
    <location>
        <begin position="129"/>
        <end position="151"/>
    </location>
</feature>
<protein>
    <recommendedName>
        <fullName evidence="10">Palmitoyltransferase</fullName>
        <ecNumber evidence="10">2.3.1.225</ecNumber>
    </recommendedName>
</protein>
<dbReference type="InterPro" id="IPR001594">
    <property type="entry name" value="Palmitoyltrfase_DHHC"/>
</dbReference>
<feature type="region of interest" description="Disordered" evidence="11">
    <location>
        <begin position="271"/>
        <end position="315"/>
    </location>
</feature>
<keyword evidence="8 10" id="KW-0012">Acyltransferase</keyword>
<evidence type="ECO:0000313" key="13">
    <source>
        <dbReference type="EMBL" id="KIL71551.1"/>
    </source>
</evidence>
<dbReference type="GO" id="GO:0016020">
    <property type="term" value="C:membrane"/>
    <property type="evidence" value="ECO:0007669"/>
    <property type="project" value="UniProtKB-SubCell"/>
</dbReference>
<feature type="compositionally biased region" description="Polar residues" evidence="11">
    <location>
        <begin position="363"/>
        <end position="375"/>
    </location>
</feature>
<dbReference type="Proteomes" id="UP000054549">
    <property type="component" value="Unassembled WGS sequence"/>
</dbReference>
<dbReference type="PANTHER" id="PTHR12246">
    <property type="entry name" value="PALMITOYLTRANSFERASE ZDHHC16"/>
    <property type="match status" value="1"/>
</dbReference>
<evidence type="ECO:0000256" key="4">
    <source>
        <dbReference type="ARBA" id="ARBA00022989"/>
    </source>
</evidence>
<evidence type="ECO:0000256" key="11">
    <source>
        <dbReference type="SAM" id="MobiDB-lite"/>
    </source>
</evidence>
<dbReference type="OrthoDB" id="331948at2759"/>
<keyword evidence="2 10" id="KW-0808">Transferase</keyword>